<organism evidence="2">
    <name type="scientific">Sesamum calycinum</name>
    <dbReference type="NCBI Taxonomy" id="2727403"/>
    <lineage>
        <taxon>Eukaryota</taxon>
        <taxon>Viridiplantae</taxon>
        <taxon>Streptophyta</taxon>
        <taxon>Embryophyta</taxon>
        <taxon>Tracheophyta</taxon>
        <taxon>Spermatophyta</taxon>
        <taxon>Magnoliopsida</taxon>
        <taxon>eudicotyledons</taxon>
        <taxon>Gunneridae</taxon>
        <taxon>Pentapetalae</taxon>
        <taxon>asterids</taxon>
        <taxon>lamiids</taxon>
        <taxon>Lamiales</taxon>
        <taxon>Pedaliaceae</taxon>
        <taxon>Sesamum</taxon>
    </lineage>
</organism>
<reference evidence="2" key="1">
    <citation type="submission" date="2020-06" db="EMBL/GenBank/DDBJ databases">
        <authorList>
            <person name="Li T."/>
            <person name="Hu X."/>
            <person name="Zhang T."/>
            <person name="Song X."/>
            <person name="Zhang H."/>
            <person name="Dai N."/>
            <person name="Sheng W."/>
            <person name="Hou X."/>
            <person name="Wei L."/>
        </authorList>
    </citation>
    <scope>NUCLEOTIDE SEQUENCE</scope>
    <source>
        <strain evidence="2">KEN8</strain>
        <tissue evidence="2">Leaf</tissue>
    </source>
</reference>
<dbReference type="GO" id="GO:0003714">
    <property type="term" value="F:transcription corepressor activity"/>
    <property type="evidence" value="ECO:0007669"/>
    <property type="project" value="InterPro"/>
</dbReference>
<keyword evidence="1" id="KW-0853">WD repeat</keyword>
<dbReference type="Pfam" id="PF00400">
    <property type="entry name" value="WD40"/>
    <property type="match status" value="2"/>
</dbReference>
<dbReference type="Gene3D" id="2.130.10.10">
    <property type="entry name" value="YVTN repeat-like/Quinoprotein amine dehydrogenase"/>
    <property type="match status" value="1"/>
</dbReference>
<accession>A0AAW2Q6L7</accession>
<proteinExistence type="predicted"/>
<feature type="repeat" description="WD" evidence="1">
    <location>
        <begin position="387"/>
        <end position="419"/>
    </location>
</feature>
<dbReference type="InterPro" id="IPR011047">
    <property type="entry name" value="Quinoprotein_ADH-like_sf"/>
</dbReference>
<name>A0AAW2Q6L7_9LAMI</name>
<dbReference type="InterPro" id="IPR015943">
    <property type="entry name" value="WD40/YVTN_repeat-like_dom_sf"/>
</dbReference>
<sequence length="419" mass="46527">MWVLMNGFVSDSAKPLTGVGSGVRGRSEGKDLISIVMEEWDPQKMLDLYIYDYLIRKNLHLTAETFSREAGVHPKSVAIDPPEGFLQEWWSLFWDLYSGKLRKLDQEAQPSSSKATENAGYMPQNVHPVVPMPDVSYMLQNTCPAVLRPPFPYPLQNASPPTMPSPDMGYMLQDALSAMMVGTEQSPNRFGPTLIPDINMKQEQSITNLMAATMREQDHLRPPARDLNSNSHVLTLDQLAYVLPSPSSSHAQKAVNNKRQLSLIRGANQQVRFQPRQGNLLAAASGNIISVIDVETGMIHHRFQGHAEDVRSICWDVCGTYLVSVSEDSARIWSVASGGKCVHQLQSGGNKFASCTFHPAYSQVVAVGSYQNIDIWNPTMGNKTWSYQAHQGIISALANASETNMIASVSHDQWIKLWK</sequence>
<dbReference type="PANTHER" id="PTHR44376:SF8">
    <property type="entry name" value="TRANSCRIPTIONAL COREPRESSOR LEUNIG-LIKE"/>
    <property type="match status" value="1"/>
</dbReference>
<dbReference type="PROSITE" id="PS50082">
    <property type="entry name" value="WD_REPEATS_2"/>
    <property type="match status" value="1"/>
</dbReference>
<dbReference type="Pfam" id="PF08513">
    <property type="entry name" value="LisH"/>
    <property type="match status" value="1"/>
</dbReference>
<evidence type="ECO:0000256" key="1">
    <source>
        <dbReference type="PROSITE-ProRule" id="PRU00221"/>
    </source>
</evidence>
<reference evidence="2" key="2">
    <citation type="journal article" date="2024" name="Plant">
        <title>Genomic evolution and insights into agronomic trait innovations of Sesamum species.</title>
        <authorList>
            <person name="Miao H."/>
            <person name="Wang L."/>
            <person name="Qu L."/>
            <person name="Liu H."/>
            <person name="Sun Y."/>
            <person name="Le M."/>
            <person name="Wang Q."/>
            <person name="Wei S."/>
            <person name="Zheng Y."/>
            <person name="Lin W."/>
            <person name="Duan Y."/>
            <person name="Cao H."/>
            <person name="Xiong S."/>
            <person name="Wang X."/>
            <person name="Wei L."/>
            <person name="Li C."/>
            <person name="Ma Q."/>
            <person name="Ju M."/>
            <person name="Zhao R."/>
            <person name="Li G."/>
            <person name="Mu C."/>
            <person name="Tian Q."/>
            <person name="Mei H."/>
            <person name="Zhang T."/>
            <person name="Gao T."/>
            <person name="Zhang H."/>
        </authorList>
    </citation>
    <scope>NUCLEOTIDE SEQUENCE</scope>
    <source>
        <strain evidence="2">KEN8</strain>
    </source>
</reference>
<dbReference type="SMART" id="SM00320">
    <property type="entry name" value="WD40"/>
    <property type="match status" value="4"/>
</dbReference>
<dbReference type="InterPro" id="IPR001680">
    <property type="entry name" value="WD40_rpt"/>
</dbReference>
<dbReference type="PROSITE" id="PS50294">
    <property type="entry name" value="WD_REPEATS_REGION"/>
    <property type="match status" value="1"/>
</dbReference>
<dbReference type="EMBL" id="JACGWM010000007">
    <property type="protein sequence ID" value="KAL0363392.1"/>
    <property type="molecule type" value="Genomic_DNA"/>
</dbReference>
<dbReference type="AlphaFoldDB" id="A0AAW2Q6L7"/>
<dbReference type="PANTHER" id="PTHR44376">
    <property type="entry name" value="TRANSCRIPTIONAL REGULATOR OF FILAMENTOUS GROWTH FLO8"/>
    <property type="match status" value="1"/>
</dbReference>
<dbReference type="InterPro" id="IPR044716">
    <property type="entry name" value="LEUNIG-like"/>
</dbReference>
<dbReference type="PROSITE" id="PS50896">
    <property type="entry name" value="LISH"/>
    <property type="match status" value="1"/>
</dbReference>
<dbReference type="SUPFAM" id="SSF50998">
    <property type="entry name" value="Quinoprotein alcohol dehydrogenase-like"/>
    <property type="match status" value="1"/>
</dbReference>
<dbReference type="SMART" id="SM00667">
    <property type="entry name" value="LisH"/>
    <property type="match status" value="1"/>
</dbReference>
<evidence type="ECO:0000313" key="2">
    <source>
        <dbReference type="EMBL" id="KAL0363392.1"/>
    </source>
</evidence>
<dbReference type="InterPro" id="IPR006594">
    <property type="entry name" value="LisH"/>
</dbReference>
<comment type="caution">
    <text evidence="2">The sequence shown here is derived from an EMBL/GenBank/DDBJ whole genome shotgun (WGS) entry which is preliminary data.</text>
</comment>
<gene>
    <name evidence="2" type="ORF">Scaly_1294400</name>
</gene>
<protein>
    <submittedName>
        <fullName evidence="2">Transcriptional corepressor LEUNIG</fullName>
    </submittedName>
</protein>